<dbReference type="Proteomes" id="UP000215332">
    <property type="component" value="Chromosome 1"/>
</dbReference>
<evidence type="ECO:0000313" key="1">
    <source>
        <dbReference type="EMBL" id="SNV34328.1"/>
    </source>
</evidence>
<proteinExistence type="predicted"/>
<organism evidence="1 2">
    <name type="scientific">Cutibacterium granulosum</name>
    <dbReference type="NCBI Taxonomy" id="33011"/>
    <lineage>
        <taxon>Bacteria</taxon>
        <taxon>Bacillati</taxon>
        <taxon>Actinomycetota</taxon>
        <taxon>Actinomycetes</taxon>
        <taxon>Propionibacteriales</taxon>
        <taxon>Propionibacteriaceae</taxon>
        <taxon>Cutibacterium</taxon>
    </lineage>
</organism>
<dbReference type="RefSeq" id="WP_021103106.1">
    <property type="nucleotide sequence ID" value="NZ_LT906441.1"/>
</dbReference>
<dbReference type="eggNOG" id="COG2329">
    <property type="taxonomic scope" value="Bacteria"/>
</dbReference>
<reference evidence="1 2" key="1">
    <citation type="submission" date="2017-06" db="EMBL/GenBank/DDBJ databases">
        <authorList>
            <consortium name="Pathogen Informatics"/>
        </authorList>
    </citation>
    <scope>NUCLEOTIDE SEQUENCE [LARGE SCALE GENOMIC DNA]</scope>
    <source>
        <strain evidence="1 2">NCTC11865</strain>
    </source>
</reference>
<evidence type="ECO:0000313" key="2">
    <source>
        <dbReference type="Proteomes" id="UP000215332"/>
    </source>
</evidence>
<name>A0A239WKB0_9ACTN</name>
<dbReference type="AlphaFoldDB" id="A0A239WKB0"/>
<dbReference type="KEGG" id="cgrn:4412665_01102"/>
<accession>A0A239WKB0</accession>
<gene>
    <name evidence="1" type="ORF">SAMEA4412665_01102</name>
</gene>
<sequence>MLVVLRFRVPTAARSGFAAALRHLERHLRGCSGLESLHVGTAVDDDELHTVVTTWDLPKSWRSAFTGAAGRAAFLPVMAWLLDEPTAYSDAADESFTLPAL</sequence>
<evidence type="ECO:0008006" key="3">
    <source>
        <dbReference type="Google" id="ProtNLM"/>
    </source>
</evidence>
<dbReference type="InterPro" id="IPR011008">
    <property type="entry name" value="Dimeric_a/b-barrel"/>
</dbReference>
<dbReference type="EMBL" id="LT906441">
    <property type="protein sequence ID" value="SNV34328.1"/>
    <property type="molecule type" value="Genomic_DNA"/>
</dbReference>
<protein>
    <recommendedName>
        <fullName evidence="3">Antibiotic biosynthesis monooxygenase</fullName>
    </recommendedName>
</protein>
<dbReference type="Gene3D" id="3.30.70.100">
    <property type="match status" value="1"/>
</dbReference>
<dbReference type="SUPFAM" id="SSF54909">
    <property type="entry name" value="Dimeric alpha+beta barrel"/>
    <property type="match status" value="1"/>
</dbReference>